<evidence type="ECO:0000313" key="2">
    <source>
        <dbReference type="EMBL" id="AKA25311.1"/>
    </source>
</evidence>
<dbReference type="AlphaFoldDB" id="A0A0D5Y1Y8"/>
<name>A0A0D5Y1Y8_9PSED</name>
<feature type="region of interest" description="Disordered" evidence="1">
    <location>
        <begin position="1"/>
        <end position="20"/>
    </location>
</feature>
<sequence>MARLALASPRIPLADPADSPPPCVLRNGCDRAWPAPDARRLSPRALRWLIRRAIDPQEGERIDEAALQALNLSR</sequence>
<dbReference type="Proteomes" id="UP000032748">
    <property type="component" value="Chromosome"/>
</dbReference>
<dbReference type="RefSeq" id="WP_148558670.1">
    <property type="nucleotide sequence ID" value="NZ_CP011110.1"/>
</dbReference>
<accession>A0A0D5Y1Y8</accession>
<proteinExistence type="predicted"/>
<reference evidence="2 3" key="1">
    <citation type="journal article" date="2015" name="Mol. Plant Microbe Interact.">
        <title>Comparative Genomic Analysis of Pseudomonas chlororaphis PCL1606 Reveals New Insight into Antifungal Compounds Involved in Biocontrol.</title>
        <authorList>
            <person name="Calderon C.E."/>
            <person name="Ramos C."/>
            <person name="de Vicente A."/>
            <person name="Cazorla F.M."/>
        </authorList>
    </citation>
    <scope>NUCLEOTIDE SEQUENCE [LARGE SCALE GENOMIC DNA]</scope>
    <source>
        <strain evidence="2 3">PCL1606</strain>
    </source>
</reference>
<protein>
    <submittedName>
        <fullName evidence="2">Uncharacterized protein</fullName>
    </submittedName>
</protein>
<evidence type="ECO:0000313" key="3">
    <source>
        <dbReference type="Proteomes" id="UP000032748"/>
    </source>
</evidence>
<evidence type="ECO:0000256" key="1">
    <source>
        <dbReference type="SAM" id="MobiDB-lite"/>
    </source>
</evidence>
<dbReference type="KEGG" id="pcz:PCL1606_38600"/>
<dbReference type="PATRIC" id="fig|587753.10.peg.3852"/>
<dbReference type="EMBL" id="CP011110">
    <property type="protein sequence ID" value="AKA25311.1"/>
    <property type="molecule type" value="Genomic_DNA"/>
</dbReference>
<gene>
    <name evidence="2" type="ORF">PCL1606_38600</name>
</gene>
<organism evidence="2 3">
    <name type="scientific">Pseudomonas chlororaphis</name>
    <dbReference type="NCBI Taxonomy" id="587753"/>
    <lineage>
        <taxon>Bacteria</taxon>
        <taxon>Pseudomonadati</taxon>
        <taxon>Pseudomonadota</taxon>
        <taxon>Gammaproteobacteria</taxon>
        <taxon>Pseudomonadales</taxon>
        <taxon>Pseudomonadaceae</taxon>
        <taxon>Pseudomonas</taxon>
    </lineage>
</organism>